<dbReference type="PANTHER" id="PTHR30489">
    <property type="entry name" value="LIPOPROTEIN-RELEASING SYSTEM TRANSMEMBRANE PROTEIN LOLE"/>
    <property type="match status" value="1"/>
</dbReference>
<comment type="caution">
    <text evidence="10">The sequence shown here is derived from an EMBL/GenBank/DDBJ whole genome shotgun (WGS) entry which is preliminary data.</text>
</comment>
<feature type="domain" description="ABC3 transporter permease C-terminal" evidence="8">
    <location>
        <begin position="282"/>
        <end position="405"/>
    </location>
</feature>
<dbReference type="Pfam" id="PF02687">
    <property type="entry name" value="FtsX"/>
    <property type="match status" value="1"/>
</dbReference>
<name>A0ABU5QDQ0_9BACT</name>
<keyword evidence="4 7" id="KW-0812">Transmembrane</keyword>
<sequence length="406" mass="45346">MNFPFFIAKRYFFARKKTSFISLISMISMLGVGVGTMALVVVLSVFNGLEDFQRGLYKSFDADLKVSPAKGKYFECPPSLVQKIQKVEGVGSITQVIEENVLLRYRDAQMVVNLKGVDDNFLKQNRLKEMMIDGKPILHENGVANAIVGAGVAVKLNIDIEAFFTPLDVWYPRNTNSKTLDLYATDAFNKLSLNPTGVFSIEQQYDDNYIFAPLSFAQNLLNFQNQRTSLEIKVTNQANAADIQEAVKRILGQNFIVQNQDEQHASLLRAIKIEKLFVFLTLSFIIGIASFNIFFSLSMLAIEKKEDVKTLYAMGADTIVIQKIFLLEGAIVAFTGAIIGLLLGFTLCWLQQTFGFISMGIVGAMIDAYPVKMQFLDFLFTAIVVVIITLMASYFPAKRAANIEIV</sequence>
<evidence type="ECO:0000256" key="3">
    <source>
        <dbReference type="ARBA" id="ARBA00022475"/>
    </source>
</evidence>
<dbReference type="EMBL" id="JAYFUM010000021">
    <property type="protein sequence ID" value="MEA5140873.1"/>
    <property type="molecule type" value="Genomic_DNA"/>
</dbReference>
<feature type="transmembrane region" description="Helical" evidence="7">
    <location>
        <begin position="378"/>
        <end position="397"/>
    </location>
</feature>
<feature type="transmembrane region" description="Helical" evidence="7">
    <location>
        <begin position="323"/>
        <end position="343"/>
    </location>
</feature>
<keyword evidence="3" id="KW-1003">Cell membrane</keyword>
<keyword evidence="6 7" id="KW-0472">Membrane</keyword>
<evidence type="ECO:0000313" key="10">
    <source>
        <dbReference type="EMBL" id="MEA5140873.1"/>
    </source>
</evidence>
<evidence type="ECO:0000256" key="7">
    <source>
        <dbReference type="SAM" id="Phobius"/>
    </source>
</evidence>
<dbReference type="Pfam" id="PF12704">
    <property type="entry name" value="MacB_PCD"/>
    <property type="match status" value="1"/>
</dbReference>
<organism evidence="10 11">
    <name type="scientific">Arcicella rigui</name>
    <dbReference type="NCBI Taxonomy" id="797020"/>
    <lineage>
        <taxon>Bacteria</taxon>
        <taxon>Pseudomonadati</taxon>
        <taxon>Bacteroidota</taxon>
        <taxon>Cytophagia</taxon>
        <taxon>Cytophagales</taxon>
        <taxon>Flectobacillaceae</taxon>
        <taxon>Arcicella</taxon>
    </lineage>
</organism>
<protein>
    <submittedName>
        <fullName evidence="10">ABC transporter permease</fullName>
    </submittedName>
</protein>
<evidence type="ECO:0000256" key="5">
    <source>
        <dbReference type="ARBA" id="ARBA00022989"/>
    </source>
</evidence>
<dbReference type="InterPro" id="IPR051447">
    <property type="entry name" value="Lipoprotein-release_system"/>
</dbReference>
<reference evidence="10 11" key="1">
    <citation type="submission" date="2023-12" db="EMBL/GenBank/DDBJ databases">
        <title>Novel species of the genus Arcicella isolated from rivers.</title>
        <authorList>
            <person name="Lu H."/>
        </authorList>
    </citation>
    <scope>NUCLEOTIDE SEQUENCE [LARGE SCALE GENOMIC DNA]</scope>
    <source>
        <strain evidence="10 11">KCTC 23307</strain>
    </source>
</reference>
<dbReference type="PANTHER" id="PTHR30489:SF0">
    <property type="entry name" value="LIPOPROTEIN-RELEASING SYSTEM TRANSMEMBRANE PROTEIN LOLE"/>
    <property type="match status" value="1"/>
</dbReference>
<feature type="transmembrane region" description="Helical" evidence="7">
    <location>
        <begin position="20"/>
        <end position="46"/>
    </location>
</feature>
<evidence type="ECO:0000256" key="4">
    <source>
        <dbReference type="ARBA" id="ARBA00022692"/>
    </source>
</evidence>
<feature type="transmembrane region" description="Helical" evidence="7">
    <location>
        <begin position="276"/>
        <end position="302"/>
    </location>
</feature>
<accession>A0ABU5QDQ0</accession>
<evidence type="ECO:0000256" key="6">
    <source>
        <dbReference type="ARBA" id="ARBA00023136"/>
    </source>
</evidence>
<dbReference type="Proteomes" id="UP001302949">
    <property type="component" value="Unassembled WGS sequence"/>
</dbReference>
<evidence type="ECO:0000259" key="8">
    <source>
        <dbReference type="Pfam" id="PF02687"/>
    </source>
</evidence>
<evidence type="ECO:0000256" key="1">
    <source>
        <dbReference type="ARBA" id="ARBA00004651"/>
    </source>
</evidence>
<evidence type="ECO:0000259" key="9">
    <source>
        <dbReference type="Pfam" id="PF12704"/>
    </source>
</evidence>
<keyword evidence="5 7" id="KW-1133">Transmembrane helix</keyword>
<dbReference type="RefSeq" id="WP_323298030.1">
    <property type="nucleotide sequence ID" value="NZ_JAYFUM010000021.1"/>
</dbReference>
<keyword evidence="11" id="KW-1185">Reference proteome</keyword>
<dbReference type="InterPro" id="IPR003838">
    <property type="entry name" value="ABC3_permease_C"/>
</dbReference>
<evidence type="ECO:0000313" key="11">
    <source>
        <dbReference type="Proteomes" id="UP001302949"/>
    </source>
</evidence>
<dbReference type="InterPro" id="IPR025857">
    <property type="entry name" value="MacB_PCD"/>
</dbReference>
<comment type="similarity">
    <text evidence="2">Belongs to the ABC-4 integral membrane protein family. LolC/E subfamily.</text>
</comment>
<gene>
    <name evidence="10" type="ORF">VB248_17110</name>
</gene>
<proteinExistence type="inferred from homology"/>
<evidence type="ECO:0000256" key="2">
    <source>
        <dbReference type="ARBA" id="ARBA00005236"/>
    </source>
</evidence>
<comment type="subcellular location">
    <subcellularLocation>
        <location evidence="1">Cell membrane</location>
        <topology evidence="1">Multi-pass membrane protein</topology>
    </subcellularLocation>
</comment>
<feature type="domain" description="MacB-like periplasmic core" evidence="9">
    <location>
        <begin position="25"/>
        <end position="249"/>
    </location>
</feature>